<dbReference type="NCBIfam" id="TIGR00150">
    <property type="entry name" value="T6A_YjeE"/>
    <property type="match status" value="1"/>
</dbReference>
<keyword evidence="5" id="KW-0819">tRNA processing</keyword>
<evidence type="ECO:0000256" key="4">
    <source>
        <dbReference type="ARBA" id="ARBA00022490"/>
    </source>
</evidence>
<dbReference type="Pfam" id="PF02367">
    <property type="entry name" value="TsaE"/>
    <property type="match status" value="1"/>
</dbReference>
<sequence length="158" mass="17493">MNNVYCKDQEKTEKLGHLLGTLLSAGDVLCLSGDLGAGKTCFAKAVATALGVSPSDVSSPTFSLMNIYKGGNLEIKHFDLYRLNSAEELEDIGFSEFVGNNGITLIEWGELFQEELPQEYLSVKIVKEETGRRIFFEAYGSHYKELCEKVWKLVNAGN</sequence>
<dbReference type="PANTHER" id="PTHR33540">
    <property type="entry name" value="TRNA THREONYLCARBAMOYLADENOSINE BIOSYNTHESIS PROTEIN TSAE"/>
    <property type="match status" value="1"/>
</dbReference>
<dbReference type="GO" id="GO:0005524">
    <property type="term" value="F:ATP binding"/>
    <property type="evidence" value="ECO:0007669"/>
    <property type="project" value="UniProtKB-KW"/>
</dbReference>
<evidence type="ECO:0000256" key="3">
    <source>
        <dbReference type="ARBA" id="ARBA00019010"/>
    </source>
</evidence>
<dbReference type="EMBL" id="VSSQ01001118">
    <property type="protein sequence ID" value="MPM05298.1"/>
    <property type="molecule type" value="Genomic_DNA"/>
</dbReference>
<evidence type="ECO:0000256" key="5">
    <source>
        <dbReference type="ARBA" id="ARBA00022694"/>
    </source>
</evidence>
<dbReference type="GO" id="GO:0002949">
    <property type="term" value="P:tRNA threonylcarbamoyladenosine modification"/>
    <property type="evidence" value="ECO:0007669"/>
    <property type="project" value="InterPro"/>
</dbReference>
<comment type="caution">
    <text evidence="11">The sequence shown here is derived from an EMBL/GenBank/DDBJ whole genome shotgun (WGS) entry which is preliminary data.</text>
</comment>
<reference evidence="11" key="1">
    <citation type="submission" date="2019-08" db="EMBL/GenBank/DDBJ databases">
        <authorList>
            <person name="Kucharzyk K."/>
            <person name="Murdoch R.W."/>
            <person name="Higgins S."/>
            <person name="Loffler F."/>
        </authorList>
    </citation>
    <scope>NUCLEOTIDE SEQUENCE</scope>
</reference>
<proteinExistence type="inferred from homology"/>
<keyword evidence="6" id="KW-0479">Metal-binding</keyword>
<name>A0A644WP92_9ZZZZ</name>
<comment type="subcellular location">
    <subcellularLocation>
        <location evidence="1">Cytoplasm</location>
    </subcellularLocation>
</comment>
<dbReference type="AlphaFoldDB" id="A0A644WP92"/>
<dbReference type="Gene3D" id="3.40.50.300">
    <property type="entry name" value="P-loop containing nucleotide triphosphate hydrolases"/>
    <property type="match status" value="1"/>
</dbReference>
<dbReference type="GO" id="GO:0046872">
    <property type="term" value="F:metal ion binding"/>
    <property type="evidence" value="ECO:0007669"/>
    <property type="project" value="UniProtKB-KW"/>
</dbReference>
<keyword evidence="4" id="KW-0963">Cytoplasm</keyword>
<evidence type="ECO:0000256" key="10">
    <source>
        <dbReference type="ARBA" id="ARBA00032441"/>
    </source>
</evidence>
<comment type="similarity">
    <text evidence="2">Belongs to the TsaE family.</text>
</comment>
<evidence type="ECO:0000256" key="1">
    <source>
        <dbReference type="ARBA" id="ARBA00004496"/>
    </source>
</evidence>
<dbReference type="GO" id="GO:0005737">
    <property type="term" value="C:cytoplasm"/>
    <property type="evidence" value="ECO:0007669"/>
    <property type="project" value="UniProtKB-SubCell"/>
</dbReference>
<keyword evidence="9" id="KW-0460">Magnesium</keyword>
<evidence type="ECO:0000256" key="9">
    <source>
        <dbReference type="ARBA" id="ARBA00022842"/>
    </source>
</evidence>
<accession>A0A644WP92</accession>
<protein>
    <recommendedName>
        <fullName evidence="3">tRNA threonylcarbamoyladenosine biosynthesis protein TsaE</fullName>
    </recommendedName>
    <alternativeName>
        <fullName evidence="10">t(6)A37 threonylcarbamoyladenosine biosynthesis protein TsaE</fullName>
    </alternativeName>
</protein>
<dbReference type="PANTHER" id="PTHR33540:SF2">
    <property type="entry name" value="TRNA THREONYLCARBAMOYLADENOSINE BIOSYNTHESIS PROTEIN TSAE"/>
    <property type="match status" value="1"/>
</dbReference>
<keyword evidence="7" id="KW-0547">Nucleotide-binding</keyword>
<organism evidence="11">
    <name type="scientific">bioreactor metagenome</name>
    <dbReference type="NCBI Taxonomy" id="1076179"/>
    <lineage>
        <taxon>unclassified sequences</taxon>
        <taxon>metagenomes</taxon>
        <taxon>ecological metagenomes</taxon>
    </lineage>
</organism>
<evidence type="ECO:0000256" key="8">
    <source>
        <dbReference type="ARBA" id="ARBA00022840"/>
    </source>
</evidence>
<dbReference type="SUPFAM" id="SSF52540">
    <property type="entry name" value="P-loop containing nucleoside triphosphate hydrolases"/>
    <property type="match status" value="1"/>
</dbReference>
<evidence type="ECO:0000256" key="6">
    <source>
        <dbReference type="ARBA" id="ARBA00022723"/>
    </source>
</evidence>
<evidence type="ECO:0000256" key="2">
    <source>
        <dbReference type="ARBA" id="ARBA00007599"/>
    </source>
</evidence>
<gene>
    <name evidence="11" type="primary">tsaE_13</name>
    <name evidence="11" type="ORF">SDC9_51586</name>
</gene>
<dbReference type="InterPro" id="IPR027417">
    <property type="entry name" value="P-loop_NTPase"/>
</dbReference>
<keyword evidence="8" id="KW-0067">ATP-binding</keyword>
<evidence type="ECO:0000313" key="11">
    <source>
        <dbReference type="EMBL" id="MPM05298.1"/>
    </source>
</evidence>
<dbReference type="InterPro" id="IPR003442">
    <property type="entry name" value="T6A_TsaE"/>
</dbReference>
<evidence type="ECO:0000256" key="7">
    <source>
        <dbReference type="ARBA" id="ARBA00022741"/>
    </source>
</evidence>